<keyword evidence="1" id="KW-1133">Transmembrane helix</keyword>
<dbReference type="EMBL" id="JAULBC010000008">
    <property type="protein sequence ID" value="MEX6690162.1"/>
    <property type="molecule type" value="Genomic_DNA"/>
</dbReference>
<dbReference type="Proteomes" id="UP001560573">
    <property type="component" value="Unassembled WGS sequence"/>
</dbReference>
<evidence type="ECO:0000313" key="2">
    <source>
        <dbReference type="EMBL" id="MEX6690162.1"/>
    </source>
</evidence>
<feature type="transmembrane region" description="Helical" evidence="1">
    <location>
        <begin position="6"/>
        <end position="24"/>
    </location>
</feature>
<reference evidence="2 3" key="1">
    <citation type="submission" date="2023-07" db="EMBL/GenBank/DDBJ databases">
        <authorList>
            <person name="Lian W.-H."/>
        </authorList>
    </citation>
    <scope>NUCLEOTIDE SEQUENCE [LARGE SCALE GENOMIC DNA]</scope>
    <source>
        <strain evidence="2 3">SYSU DXS3180</strain>
    </source>
</reference>
<keyword evidence="1" id="KW-0472">Membrane</keyword>
<name>A0ABV3ZJV6_9BACT</name>
<comment type="caution">
    <text evidence="2">The sequence shown here is derived from an EMBL/GenBank/DDBJ whole genome shotgun (WGS) entry which is preliminary data.</text>
</comment>
<organism evidence="2 3">
    <name type="scientific">Danxiaibacter flavus</name>
    <dbReference type="NCBI Taxonomy" id="3049108"/>
    <lineage>
        <taxon>Bacteria</taxon>
        <taxon>Pseudomonadati</taxon>
        <taxon>Bacteroidota</taxon>
        <taxon>Chitinophagia</taxon>
        <taxon>Chitinophagales</taxon>
        <taxon>Chitinophagaceae</taxon>
        <taxon>Danxiaibacter</taxon>
    </lineage>
</organism>
<proteinExistence type="predicted"/>
<protein>
    <submittedName>
        <fullName evidence="2">Uncharacterized protein</fullName>
    </submittedName>
</protein>
<sequence length="125" mass="14535">MSIIIIGGYIIAIIGFPFVFIISLELTTNQRKWLGDDLIYNEWNIGQGPDPSVRLKKVEIYKRVTLFPVMAYLVKTKTYDEWSFPLQRELTVVFSEKDQTLYLTSVVNGYKVFNFSDTIKLKARD</sequence>
<gene>
    <name evidence="2" type="ORF">QTN47_21815</name>
</gene>
<keyword evidence="1" id="KW-0812">Transmembrane</keyword>
<keyword evidence="3" id="KW-1185">Reference proteome</keyword>
<evidence type="ECO:0000256" key="1">
    <source>
        <dbReference type="SAM" id="Phobius"/>
    </source>
</evidence>
<accession>A0ABV3ZJV6</accession>
<evidence type="ECO:0000313" key="3">
    <source>
        <dbReference type="Proteomes" id="UP001560573"/>
    </source>
</evidence>
<dbReference type="RefSeq" id="WP_369331574.1">
    <property type="nucleotide sequence ID" value="NZ_JAULBC010000008.1"/>
</dbReference>